<dbReference type="InterPro" id="IPR039425">
    <property type="entry name" value="RNA_pol_sigma-70-like"/>
</dbReference>
<accession>A0ABQ5ZIF1</accession>
<keyword evidence="4" id="KW-0804">Transcription</keyword>
<dbReference type="GO" id="GO:0000428">
    <property type="term" value="C:DNA-directed RNA polymerase complex"/>
    <property type="evidence" value="ECO:0007669"/>
    <property type="project" value="UniProtKB-KW"/>
</dbReference>
<evidence type="ECO:0000313" key="8">
    <source>
        <dbReference type="Proteomes" id="UP001156702"/>
    </source>
</evidence>
<dbReference type="EMBL" id="BSOP01000030">
    <property type="protein sequence ID" value="GLR52589.1"/>
    <property type="molecule type" value="Genomic_DNA"/>
</dbReference>
<name>A0ABQ5ZIF1_9HYPH</name>
<dbReference type="Pfam" id="PF04542">
    <property type="entry name" value="Sigma70_r2"/>
    <property type="match status" value="1"/>
</dbReference>
<keyword evidence="2" id="KW-0805">Transcription regulation</keyword>
<dbReference type="Gene3D" id="1.10.10.10">
    <property type="entry name" value="Winged helix-like DNA-binding domain superfamily/Winged helix DNA-binding domain"/>
    <property type="match status" value="1"/>
</dbReference>
<protein>
    <submittedName>
        <fullName evidence="7">DNA-directed RNA polymerase sigma-70 factor</fullName>
    </submittedName>
</protein>
<organism evidence="7 8">
    <name type="scientific">Shinella yambaruensis</name>
    <dbReference type="NCBI Taxonomy" id="415996"/>
    <lineage>
        <taxon>Bacteria</taxon>
        <taxon>Pseudomonadati</taxon>
        <taxon>Pseudomonadota</taxon>
        <taxon>Alphaproteobacteria</taxon>
        <taxon>Hyphomicrobiales</taxon>
        <taxon>Rhizobiaceae</taxon>
        <taxon>Shinella</taxon>
    </lineage>
</organism>
<dbReference type="Pfam" id="PF08281">
    <property type="entry name" value="Sigma70_r4_2"/>
    <property type="match status" value="1"/>
</dbReference>
<dbReference type="RefSeq" id="WP_244768574.1">
    <property type="nucleotide sequence ID" value="NZ_BSOP01000030.1"/>
</dbReference>
<dbReference type="Gene3D" id="1.10.1740.10">
    <property type="match status" value="1"/>
</dbReference>
<dbReference type="CDD" id="cd06171">
    <property type="entry name" value="Sigma70_r4"/>
    <property type="match status" value="1"/>
</dbReference>
<dbReference type="InterPro" id="IPR014284">
    <property type="entry name" value="RNA_pol_sigma-70_dom"/>
</dbReference>
<evidence type="ECO:0000259" key="5">
    <source>
        <dbReference type="Pfam" id="PF04542"/>
    </source>
</evidence>
<dbReference type="InterPro" id="IPR013325">
    <property type="entry name" value="RNA_pol_sigma_r2"/>
</dbReference>
<evidence type="ECO:0000256" key="1">
    <source>
        <dbReference type="ARBA" id="ARBA00010641"/>
    </source>
</evidence>
<gene>
    <name evidence="7" type="ORF">GCM10007923_38030</name>
</gene>
<dbReference type="PANTHER" id="PTHR43133:SF25">
    <property type="entry name" value="RNA POLYMERASE SIGMA FACTOR RFAY-RELATED"/>
    <property type="match status" value="1"/>
</dbReference>
<dbReference type="SUPFAM" id="SSF88946">
    <property type="entry name" value="Sigma2 domain of RNA polymerase sigma factors"/>
    <property type="match status" value="1"/>
</dbReference>
<evidence type="ECO:0000256" key="2">
    <source>
        <dbReference type="ARBA" id="ARBA00023015"/>
    </source>
</evidence>
<evidence type="ECO:0000259" key="6">
    <source>
        <dbReference type="Pfam" id="PF08281"/>
    </source>
</evidence>
<evidence type="ECO:0000256" key="3">
    <source>
        <dbReference type="ARBA" id="ARBA00023082"/>
    </source>
</evidence>
<evidence type="ECO:0000256" key="4">
    <source>
        <dbReference type="ARBA" id="ARBA00023163"/>
    </source>
</evidence>
<dbReference type="SUPFAM" id="SSF88659">
    <property type="entry name" value="Sigma3 and sigma4 domains of RNA polymerase sigma factors"/>
    <property type="match status" value="1"/>
</dbReference>
<sequence>MADFGYDIVALLPRLRGLARTLTRSRDAADDLVQAACEKALRHRESWTPGTRLDAWLFRIMRNHWVDTMRRSRPDMPIDDGGAEMALPTEDGRRVVEARLALAEVRRVADSLPDEQRAVLLLVCVEDLTYREAAEMLDVPIGTVMSRLARARVALVAAMEGDVPARAGGERS</sequence>
<feature type="domain" description="RNA polymerase sigma factor 70 region 4 type 2" evidence="6">
    <location>
        <begin position="104"/>
        <end position="155"/>
    </location>
</feature>
<dbReference type="NCBIfam" id="TIGR02937">
    <property type="entry name" value="sigma70-ECF"/>
    <property type="match status" value="1"/>
</dbReference>
<dbReference type="PANTHER" id="PTHR43133">
    <property type="entry name" value="RNA POLYMERASE ECF-TYPE SIGMA FACTO"/>
    <property type="match status" value="1"/>
</dbReference>
<dbReference type="Proteomes" id="UP001156702">
    <property type="component" value="Unassembled WGS sequence"/>
</dbReference>
<comment type="caution">
    <text evidence="7">The sequence shown here is derived from an EMBL/GenBank/DDBJ whole genome shotgun (WGS) entry which is preliminary data.</text>
</comment>
<proteinExistence type="inferred from homology"/>
<comment type="similarity">
    <text evidence="1">Belongs to the sigma-70 factor family. ECF subfamily.</text>
</comment>
<keyword evidence="8" id="KW-1185">Reference proteome</keyword>
<feature type="domain" description="RNA polymerase sigma-70 region 2" evidence="5">
    <location>
        <begin position="10"/>
        <end position="73"/>
    </location>
</feature>
<dbReference type="InterPro" id="IPR036388">
    <property type="entry name" value="WH-like_DNA-bd_sf"/>
</dbReference>
<keyword evidence="3" id="KW-0731">Sigma factor</keyword>
<evidence type="ECO:0000313" key="7">
    <source>
        <dbReference type="EMBL" id="GLR52589.1"/>
    </source>
</evidence>
<dbReference type="InterPro" id="IPR013249">
    <property type="entry name" value="RNA_pol_sigma70_r4_t2"/>
</dbReference>
<dbReference type="InterPro" id="IPR007627">
    <property type="entry name" value="RNA_pol_sigma70_r2"/>
</dbReference>
<dbReference type="InterPro" id="IPR013324">
    <property type="entry name" value="RNA_pol_sigma_r3/r4-like"/>
</dbReference>
<reference evidence="8" key="1">
    <citation type="journal article" date="2019" name="Int. J. Syst. Evol. Microbiol.">
        <title>The Global Catalogue of Microorganisms (GCM) 10K type strain sequencing project: providing services to taxonomists for standard genome sequencing and annotation.</title>
        <authorList>
            <consortium name="The Broad Institute Genomics Platform"/>
            <consortium name="The Broad Institute Genome Sequencing Center for Infectious Disease"/>
            <person name="Wu L."/>
            <person name="Ma J."/>
        </authorList>
    </citation>
    <scope>NUCLEOTIDE SEQUENCE [LARGE SCALE GENOMIC DNA]</scope>
    <source>
        <strain evidence="8">NBRC 102122</strain>
    </source>
</reference>
<keyword evidence="7" id="KW-0240">DNA-directed RNA polymerase</keyword>